<evidence type="ECO:0000313" key="2">
    <source>
        <dbReference type="EMBL" id="KQJ85695.1"/>
    </source>
</evidence>
<dbReference type="Proteomes" id="UP000008810">
    <property type="component" value="Chromosome 4"/>
</dbReference>
<feature type="region of interest" description="Disordered" evidence="1">
    <location>
        <begin position="219"/>
        <end position="245"/>
    </location>
</feature>
<feature type="compositionally biased region" description="Basic and acidic residues" evidence="1">
    <location>
        <begin position="158"/>
        <end position="169"/>
    </location>
</feature>
<dbReference type="AlphaFoldDB" id="A0A0Q3EDG9"/>
<dbReference type="EMBL" id="CM000883">
    <property type="protein sequence ID" value="KQJ85695.1"/>
    <property type="molecule type" value="Genomic_DNA"/>
</dbReference>
<name>A0A0Q3EDG9_BRADI</name>
<sequence>MKRASSLRRLLAALRPPPVQTGFPTSLADLVVQNHGRLRSRKQQRPLVPAPSSPAPGAVAAERPPSPPPPSRPLSSPRPRGAPRPELLVGGAVAVALLAVWSEALVAAFTVAALSLLWIESSAAAASRRQRRPAEDSSHVSPIREVEDEAAWSSSFSDSDRGTAERPELVEQVPPEVRKKKKKKRSLRKLLSNKFHGVKKKPEAKEEEDFLSVSCASDALAPTAEQTPPESTRGSSPPPESSEVVVVDGRGGELKLRLPLAAFIPVILAGLVLVGGKLPATALAVLCAAFFSGAVDRSKFLRSAGFSGAEGEPG</sequence>
<proteinExistence type="predicted"/>
<reference evidence="2" key="2">
    <citation type="submission" date="2017-06" db="EMBL/GenBank/DDBJ databases">
        <title>WGS assembly of Brachypodium distachyon.</title>
        <authorList>
            <consortium name="The International Brachypodium Initiative"/>
            <person name="Lucas S."/>
            <person name="Harmon-Smith M."/>
            <person name="Lail K."/>
            <person name="Tice H."/>
            <person name="Grimwood J."/>
            <person name="Bruce D."/>
            <person name="Barry K."/>
            <person name="Shu S."/>
            <person name="Lindquist E."/>
            <person name="Wang M."/>
            <person name="Pitluck S."/>
            <person name="Vogel J.P."/>
            <person name="Garvin D.F."/>
            <person name="Mockler T.C."/>
            <person name="Schmutz J."/>
            <person name="Rokhsar D."/>
            <person name="Bevan M.W."/>
        </authorList>
    </citation>
    <scope>NUCLEOTIDE SEQUENCE</scope>
    <source>
        <strain evidence="2">Bd21</strain>
    </source>
</reference>
<reference evidence="3" key="3">
    <citation type="submission" date="2018-08" db="UniProtKB">
        <authorList>
            <consortium name="EnsemblPlants"/>
        </authorList>
    </citation>
    <scope>IDENTIFICATION</scope>
    <source>
        <strain evidence="3">cv. Bd21</strain>
    </source>
</reference>
<dbReference type="InParanoid" id="A0A0Q3EDG9"/>
<accession>A0A0Q3EDG9</accession>
<gene>
    <name evidence="2" type="ORF">BRADI_4g01075v3</name>
</gene>
<protein>
    <submittedName>
        <fullName evidence="2 3">Uncharacterized protein</fullName>
    </submittedName>
</protein>
<feature type="compositionally biased region" description="Low complexity" evidence="1">
    <location>
        <begin position="228"/>
        <end position="245"/>
    </location>
</feature>
<evidence type="ECO:0000256" key="1">
    <source>
        <dbReference type="SAM" id="MobiDB-lite"/>
    </source>
</evidence>
<keyword evidence="4" id="KW-1185">Reference proteome</keyword>
<dbReference type="EnsemblPlants" id="KQJ85695">
    <property type="protein sequence ID" value="KQJ85695"/>
    <property type="gene ID" value="BRADI_4g01075v3"/>
</dbReference>
<dbReference type="PANTHER" id="PTHR36381:SF9">
    <property type="entry name" value="EXPRESSED PROTEIN"/>
    <property type="match status" value="1"/>
</dbReference>
<dbReference type="PANTHER" id="PTHR36381">
    <property type="entry name" value="ETHYLENE-REGULATED TRANSCRIPT 2 (ERT2)"/>
    <property type="match status" value="1"/>
</dbReference>
<dbReference type="Gramene" id="KQJ85695">
    <property type="protein sequence ID" value="KQJ85695"/>
    <property type="gene ID" value="BRADI_4g01075v3"/>
</dbReference>
<feature type="region of interest" description="Disordered" evidence="1">
    <location>
        <begin position="126"/>
        <end position="185"/>
    </location>
</feature>
<evidence type="ECO:0000313" key="4">
    <source>
        <dbReference type="Proteomes" id="UP000008810"/>
    </source>
</evidence>
<evidence type="ECO:0000313" key="3">
    <source>
        <dbReference type="EnsemblPlants" id="KQJ85695"/>
    </source>
</evidence>
<feature type="compositionally biased region" description="Basic and acidic residues" evidence="1">
    <location>
        <begin position="132"/>
        <end position="145"/>
    </location>
</feature>
<reference evidence="2 3" key="1">
    <citation type="journal article" date="2010" name="Nature">
        <title>Genome sequencing and analysis of the model grass Brachypodium distachyon.</title>
        <authorList>
            <consortium name="International Brachypodium Initiative"/>
        </authorList>
    </citation>
    <scope>NUCLEOTIDE SEQUENCE [LARGE SCALE GENOMIC DNA]</scope>
    <source>
        <strain evidence="2 3">Bd21</strain>
    </source>
</reference>
<feature type="compositionally biased region" description="Low complexity" evidence="1">
    <location>
        <begin position="73"/>
        <end position="83"/>
    </location>
</feature>
<feature type="region of interest" description="Disordered" evidence="1">
    <location>
        <begin position="34"/>
        <end position="83"/>
    </location>
</feature>
<organism evidence="2">
    <name type="scientific">Brachypodium distachyon</name>
    <name type="common">Purple false brome</name>
    <name type="synonym">Trachynia distachya</name>
    <dbReference type="NCBI Taxonomy" id="15368"/>
    <lineage>
        <taxon>Eukaryota</taxon>
        <taxon>Viridiplantae</taxon>
        <taxon>Streptophyta</taxon>
        <taxon>Embryophyta</taxon>
        <taxon>Tracheophyta</taxon>
        <taxon>Spermatophyta</taxon>
        <taxon>Magnoliopsida</taxon>
        <taxon>Liliopsida</taxon>
        <taxon>Poales</taxon>
        <taxon>Poaceae</taxon>
        <taxon>BOP clade</taxon>
        <taxon>Pooideae</taxon>
        <taxon>Stipodae</taxon>
        <taxon>Brachypodieae</taxon>
        <taxon>Brachypodium</taxon>
    </lineage>
</organism>
<dbReference type="OrthoDB" id="690172at2759"/>